<dbReference type="OrthoDB" id="7444701at2"/>
<feature type="transmembrane region" description="Helical" evidence="1">
    <location>
        <begin position="290"/>
        <end position="309"/>
    </location>
</feature>
<sequence length="387" mass="43724">MAYLTLETGEFRRTFHSRGDLEDWWQSEKEAWSWLAEAPDDRFTDVIAKFRNVDAVFAEPEGKEHIARALKALFHPSHLGPRPSQSDEGMRILDAYQLTGRTPAMQFMLLDMAPSQINWRGDPVGVAAALKAASAAYALAKLDKAVFNSERRAYREGLGRIESKFQKLEADQRAGYASRRKAYRLAARKLFERSRKLWNDGQSKMYTENWEAVSSIQETEQRYKVQMALAAPVQYWKDKAKSHGSWEVAWGLITLAYFALSAWAIYEIAIWSADYLLGLSNADQSLRTPVYIVVSGAVLGVTTLIFWAGRLFSKLYLSEHHLKSECLEKAVMTQAFLSMETREDFSPEERAVVLASIFRSSADGMVKDDGPGDIGLPLLLSRIVSKS</sequence>
<keyword evidence="1" id="KW-0812">Transmembrane</keyword>
<keyword evidence="1" id="KW-0472">Membrane</keyword>
<feature type="domain" description="DUF6161" evidence="2">
    <location>
        <begin position="198"/>
        <end position="370"/>
    </location>
</feature>
<accession>G6EFH1</accession>
<dbReference type="PATRIC" id="fig|1088721.3.peg.3050"/>
<evidence type="ECO:0000313" key="3">
    <source>
        <dbReference type="EMBL" id="EHJ59919.1"/>
    </source>
</evidence>
<evidence type="ECO:0000259" key="2">
    <source>
        <dbReference type="Pfam" id="PF19658"/>
    </source>
</evidence>
<gene>
    <name evidence="3" type="ORF">NSU_3092</name>
</gene>
<evidence type="ECO:0000313" key="4">
    <source>
        <dbReference type="Proteomes" id="UP000004030"/>
    </source>
</evidence>
<dbReference type="InterPro" id="IPR046159">
    <property type="entry name" value="DUF6161"/>
</dbReference>
<proteinExistence type="predicted"/>
<dbReference type="Pfam" id="PF19658">
    <property type="entry name" value="DUF6161"/>
    <property type="match status" value="1"/>
</dbReference>
<feature type="transmembrane region" description="Helical" evidence="1">
    <location>
        <begin position="248"/>
        <end position="270"/>
    </location>
</feature>
<keyword evidence="1" id="KW-1133">Transmembrane helix</keyword>
<comment type="caution">
    <text evidence="3">The sequence shown here is derived from an EMBL/GenBank/DDBJ whole genome shotgun (WGS) entry which is preliminary data.</text>
</comment>
<evidence type="ECO:0000256" key="1">
    <source>
        <dbReference type="SAM" id="Phobius"/>
    </source>
</evidence>
<dbReference type="AlphaFoldDB" id="G6EFH1"/>
<protein>
    <recommendedName>
        <fullName evidence="2">DUF6161 domain-containing protein</fullName>
    </recommendedName>
</protein>
<dbReference type="Proteomes" id="UP000004030">
    <property type="component" value="Unassembled WGS sequence"/>
</dbReference>
<name>G6EFH1_9SPHN</name>
<keyword evidence="4" id="KW-1185">Reference proteome</keyword>
<organism evidence="3 4">
    <name type="scientific">Novosphingobium pentaromativorans US6-1</name>
    <dbReference type="NCBI Taxonomy" id="1088721"/>
    <lineage>
        <taxon>Bacteria</taxon>
        <taxon>Pseudomonadati</taxon>
        <taxon>Pseudomonadota</taxon>
        <taxon>Alphaproteobacteria</taxon>
        <taxon>Sphingomonadales</taxon>
        <taxon>Sphingomonadaceae</taxon>
        <taxon>Novosphingobium</taxon>
    </lineage>
</organism>
<dbReference type="eggNOG" id="ENOG503328Q">
    <property type="taxonomic scope" value="Bacteria"/>
</dbReference>
<dbReference type="EMBL" id="AGFM01000049">
    <property type="protein sequence ID" value="EHJ59919.1"/>
    <property type="molecule type" value="Genomic_DNA"/>
</dbReference>
<dbReference type="RefSeq" id="WP_007014000.1">
    <property type="nucleotide sequence ID" value="NZ_AGFM01000049.1"/>
</dbReference>
<reference evidence="3 4" key="1">
    <citation type="journal article" date="2012" name="J. Bacteriol.">
        <title>Genome sequence of benzo(a)pyrene-degrading bacterium Novosphingobium pentaromativorans US6-1.</title>
        <authorList>
            <person name="Luo Y.R."/>
            <person name="Kang S.G."/>
            <person name="Kim S.J."/>
            <person name="Kim M.R."/>
            <person name="Li N."/>
            <person name="Lee J.H."/>
            <person name="Kwon K.K."/>
        </authorList>
    </citation>
    <scope>NUCLEOTIDE SEQUENCE [LARGE SCALE GENOMIC DNA]</scope>
    <source>
        <strain evidence="3 4">US6-1</strain>
    </source>
</reference>